<dbReference type="AlphaFoldDB" id="A0A812N9G0"/>
<organism evidence="3 4">
    <name type="scientific">Symbiodinium natans</name>
    <dbReference type="NCBI Taxonomy" id="878477"/>
    <lineage>
        <taxon>Eukaryota</taxon>
        <taxon>Sar</taxon>
        <taxon>Alveolata</taxon>
        <taxon>Dinophyceae</taxon>
        <taxon>Suessiales</taxon>
        <taxon>Symbiodiniaceae</taxon>
        <taxon>Symbiodinium</taxon>
    </lineage>
</organism>
<accession>A0A812N9G0</accession>
<feature type="coiled-coil region" evidence="1">
    <location>
        <begin position="165"/>
        <end position="193"/>
    </location>
</feature>
<dbReference type="EMBL" id="CAJNDS010002068">
    <property type="protein sequence ID" value="CAE7302310.1"/>
    <property type="molecule type" value="Genomic_DNA"/>
</dbReference>
<sequence>MSASLHKHPEPGFRLDLIAANVANPKSTGPLPASLTTQLMDQAINASAGRHRGWVLCGCPSSMEETSALFLDLPVPPSEPAADPKKKAKPPEEPVIPDDAKVKEGFQVDMVIQVTSADEVCSARAQAAEGKPYVEKEFQAALDLWKKDTDAVSQFFVERLGAGQLALSADAAAEAEKEKHEAEVKAAEEEEREAPPAPDPADLVVLASGSWAWVDNAISTVVEALEVGSCKKGDHAEPKRANRNSLASGVFITRMGE</sequence>
<evidence type="ECO:0000256" key="2">
    <source>
        <dbReference type="SAM" id="MobiDB-lite"/>
    </source>
</evidence>
<proteinExistence type="predicted"/>
<comment type="caution">
    <text evidence="3">The sequence shown here is derived from an EMBL/GenBank/DDBJ whole genome shotgun (WGS) entry which is preliminary data.</text>
</comment>
<dbReference type="OrthoDB" id="10350316at2759"/>
<keyword evidence="1" id="KW-0175">Coiled coil</keyword>
<protein>
    <submittedName>
        <fullName evidence="3">CPK1 protein</fullName>
    </submittedName>
</protein>
<reference evidence="3" key="1">
    <citation type="submission" date="2021-02" db="EMBL/GenBank/DDBJ databases">
        <authorList>
            <person name="Dougan E. K."/>
            <person name="Rhodes N."/>
            <person name="Thang M."/>
            <person name="Chan C."/>
        </authorList>
    </citation>
    <scope>NUCLEOTIDE SEQUENCE</scope>
</reference>
<keyword evidence="4" id="KW-1185">Reference proteome</keyword>
<evidence type="ECO:0000313" key="4">
    <source>
        <dbReference type="Proteomes" id="UP000604046"/>
    </source>
</evidence>
<evidence type="ECO:0000313" key="3">
    <source>
        <dbReference type="EMBL" id="CAE7302310.1"/>
    </source>
</evidence>
<gene>
    <name evidence="3" type="primary">CPK1</name>
    <name evidence="3" type="ORF">SNAT2548_LOCUS15900</name>
</gene>
<name>A0A812N9G0_9DINO</name>
<dbReference type="InterPro" id="IPR027417">
    <property type="entry name" value="P-loop_NTPase"/>
</dbReference>
<dbReference type="Gene3D" id="3.40.50.300">
    <property type="entry name" value="P-loop containing nucleotide triphosphate hydrolases"/>
    <property type="match status" value="1"/>
</dbReference>
<feature type="compositionally biased region" description="Basic and acidic residues" evidence="2">
    <location>
        <begin position="82"/>
        <end position="97"/>
    </location>
</feature>
<dbReference type="Proteomes" id="UP000604046">
    <property type="component" value="Unassembled WGS sequence"/>
</dbReference>
<evidence type="ECO:0000256" key="1">
    <source>
        <dbReference type="SAM" id="Coils"/>
    </source>
</evidence>
<feature type="region of interest" description="Disordered" evidence="2">
    <location>
        <begin position="74"/>
        <end position="97"/>
    </location>
</feature>